<sequence length="276" mass="33026">MSVERYGTFLLLLRLYNESPLHSTEKILSKYFLQRFNNIKNINIYDVSEECHVSRATVRRFFLKLDHESFLDFKNEFTVPYDISMFEKELDRENYVDEHIHQISEIQSFFKNNKSHILDRIKNLANMMYHSNNIYWLTSTSTTRMVEDMQMQFLQFNSFWDIVINFEKSKEIDIKHNDIVIVASSSAVLANTIVAELETINCPIYLVTLNTQYNHPVFTDIIRLTDDILYNYTDQISNETIKKEVVNRKYATNLFFDFLYYEYATLYRGEKDSKEE</sequence>
<dbReference type="InterPro" id="IPR000281">
    <property type="entry name" value="HTH_RpiR"/>
</dbReference>
<protein>
    <submittedName>
        <fullName evidence="2">DNA-binding MurR/RpiR family transcriptional regulator</fullName>
    </submittedName>
</protein>
<dbReference type="PROSITE" id="PS51071">
    <property type="entry name" value="HTH_RPIR"/>
    <property type="match status" value="1"/>
</dbReference>
<dbReference type="Gene3D" id="1.10.10.10">
    <property type="entry name" value="Winged helix-like DNA-binding domain superfamily/Winged helix DNA-binding domain"/>
    <property type="match status" value="1"/>
</dbReference>
<dbReference type="Proteomes" id="UP001230220">
    <property type="component" value="Unassembled WGS sequence"/>
</dbReference>
<comment type="caution">
    <text evidence="2">The sequence shown here is derived from an EMBL/GenBank/DDBJ whole genome shotgun (WGS) entry which is preliminary data.</text>
</comment>
<reference evidence="2 3" key="1">
    <citation type="submission" date="2023-07" db="EMBL/GenBank/DDBJ databases">
        <title>Genomic Encyclopedia of Type Strains, Phase IV (KMG-IV): sequencing the most valuable type-strain genomes for metagenomic binning, comparative biology and taxonomic classification.</title>
        <authorList>
            <person name="Goeker M."/>
        </authorList>
    </citation>
    <scope>NUCLEOTIDE SEQUENCE [LARGE SCALE GENOMIC DNA]</scope>
    <source>
        <strain evidence="2 3">DSM 16784</strain>
    </source>
</reference>
<evidence type="ECO:0000313" key="3">
    <source>
        <dbReference type="Proteomes" id="UP001230220"/>
    </source>
</evidence>
<dbReference type="InterPro" id="IPR009057">
    <property type="entry name" value="Homeodomain-like_sf"/>
</dbReference>
<keyword evidence="2" id="KW-0238">DNA-binding</keyword>
<dbReference type="RefSeq" id="WP_307408141.1">
    <property type="nucleotide sequence ID" value="NZ_JAUSUR010000003.1"/>
</dbReference>
<accession>A0ABU0E3F1</accession>
<dbReference type="EMBL" id="JAUSUR010000003">
    <property type="protein sequence ID" value="MDQ0361428.1"/>
    <property type="molecule type" value="Genomic_DNA"/>
</dbReference>
<dbReference type="SUPFAM" id="SSF46689">
    <property type="entry name" value="Homeodomain-like"/>
    <property type="match status" value="1"/>
</dbReference>
<proteinExistence type="predicted"/>
<feature type="domain" description="HTH rpiR-type" evidence="1">
    <location>
        <begin position="8"/>
        <end position="84"/>
    </location>
</feature>
<evidence type="ECO:0000259" key="1">
    <source>
        <dbReference type="PROSITE" id="PS51071"/>
    </source>
</evidence>
<dbReference type="PANTHER" id="PTHR30514:SF10">
    <property type="entry name" value="MURR_RPIR FAMILY TRANSCRIPTIONAL REGULATOR"/>
    <property type="match status" value="1"/>
</dbReference>
<evidence type="ECO:0000313" key="2">
    <source>
        <dbReference type="EMBL" id="MDQ0361428.1"/>
    </source>
</evidence>
<gene>
    <name evidence="2" type="ORF">J2S15_002175</name>
</gene>
<keyword evidence="3" id="KW-1185">Reference proteome</keyword>
<name>A0ABU0E3F1_9FIRM</name>
<dbReference type="GO" id="GO:0003677">
    <property type="term" value="F:DNA binding"/>
    <property type="evidence" value="ECO:0007669"/>
    <property type="project" value="UniProtKB-KW"/>
</dbReference>
<dbReference type="InterPro" id="IPR036388">
    <property type="entry name" value="WH-like_DNA-bd_sf"/>
</dbReference>
<dbReference type="InterPro" id="IPR047640">
    <property type="entry name" value="RpiR-like"/>
</dbReference>
<organism evidence="2 3">
    <name type="scientific">Breznakia pachnodae</name>
    <dbReference type="NCBI Taxonomy" id="265178"/>
    <lineage>
        <taxon>Bacteria</taxon>
        <taxon>Bacillati</taxon>
        <taxon>Bacillota</taxon>
        <taxon>Erysipelotrichia</taxon>
        <taxon>Erysipelotrichales</taxon>
        <taxon>Erysipelotrichaceae</taxon>
        <taxon>Breznakia</taxon>
    </lineage>
</organism>
<dbReference type="PANTHER" id="PTHR30514">
    <property type="entry name" value="GLUCOKINASE"/>
    <property type="match status" value="1"/>
</dbReference>